<dbReference type="EMBL" id="CAKOFQ010006691">
    <property type="protein sequence ID" value="CAH1960918.1"/>
    <property type="molecule type" value="Genomic_DNA"/>
</dbReference>
<evidence type="ECO:0000313" key="2">
    <source>
        <dbReference type="Proteomes" id="UP001152888"/>
    </source>
</evidence>
<proteinExistence type="predicted"/>
<dbReference type="Proteomes" id="UP001152888">
    <property type="component" value="Unassembled WGS sequence"/>
</dbReference>
<reference evidence="1" key="1">
    <citation type="submission" date="2022-03" db="EMBL/GenBank/DDBJ databases">
        <authorList>
            <person name="Sayadi A."/>
        </authorList>
    </citation>
    <scope>NUCLEOTIDE SEQUENCE</scope>
</reference>
<accession>A0A9P0JZY0</accession>
<protein>
    <submittedName>
        <fullName evidence="1">Uncharacterized protein</fullName>
    </submittedName>
</protein>
<comment type="caution">
    <text evidence="1">The sequence shown here is derived from an EMBL/GenBank/DDBJ whole genome shotgun (WGS) entry which is preliminary data.</text>
</comment>
<sequence length="54" mass="6493">MQQFSWSRPKFRWNPYIYGSGVMTVENGQKNFRSRPVLRNHILVTLSECPKMYI</sequence>
<dbReference type="AlphaFoldDB" id="A0A9P0JZY0"/>
<keyword evidence="2" id="KW-1185">Reference proteome</keyword>
<gene>
    <name evidence="1" type="ORF">ACAOBT_LOCUS3880</name>
</gene>
<evidence type="ECO:0000313" key="1">
    <source>
        <dbReference type="EMBL" id="CAH1960918.1"/>
    </source>
</evidence>
<organism evidence="1 2">
    <name type="scientific">Acanthoscelides obtectus</name>
    <name type="common">Bean weevil</name>
    <name type="synonym">Bruchus obtectus</name>
    <dbReference type="NCBI Taxonomy" id="200917"/>
    <lineage>
        <taxon>Eukaryota</taxon>
        <taxon>Metazoa</taxon>
        <taxon>Ecdysozoa</taxon>
        <taxon>Arthropoda</taxon>
        <taxon>Hexapoda</taxon>
        <taxon>Insecta</taxon>
        <taxon>Pterygota</taxon>
        <taxon>Neoptera</taxon>
        <taxon>Endopterygota</taxon>
        <taxon>Coleoptera</taxon>
        <taxon>Polyphaga</taxon>
        <taxon>Cucujiformia</taxon>
        <taxon>Chrysomeloidea</taxon>
        <taxon>Chrysomelidae</taxon>
        <taxon>Bruchinae</taxon>
        <taxon>Bruchini</taxon>
        <taxon>Acanthoscelides</taxon>
    </lineage>
</organism>
<name>A0A9P0JZY0_ACAOB</name>